<sequence>MRAATTNMTHAAYRAAKPEHAAAAGMNIVSRNGDGSTSSTQFDATGQIVPSTTSHKQNSATASFVNLLA</sequence>
<proteinExistence type="predicted"/>
<accession>A0A7W4JA69</accession>
<dbReference type="RefSeq" id="WP_182944661.1">
    <property type="nucleotide sequence ID" value="NZ_JABEQH010000026.1"/>
</dbReference>
<keyword evidence="2" id="KW-1185">Reference proteome</keyword>
<reference evidence="1 2" key="1">
    <citation type="submission" date="2020-04" db="EMBL/GenBank/DDBJ databases">
        <title>Description of novel Gluconacetobacter.</title>
        <authorList>
            <person name="Sombolestani A."/>
        </authorList>
    </citation>
    <scope>NUCLEOTIDE SEQUENCE [LARGE SCALE GENOMIC DNA]</scope>
    <source>
        <strain evidence="1 2">LMG 21312</strain>
    </source>
</reference>
<comment type="caution">
    <text evidence="1">The sequence shown here is derived from an EMBL/GenBank/DDBJ whole genome shotgun (WGS) entry which is preliminary data.</text>
</comment>
<protein>
    <submittedName>
        <fullName evidence="1">Uncharacterized protein</fullName>
    </submittedName>
</protein>
<name>A0A7W4JA69_9PROT</name>
<gene>
    <name evidence="1" type="ORF">HLH21_15525</name>
</gene>
<dbReference type="AlphaFoldDB" id="A0A7W4JA69"/>
<evidence type="ECO:0000313" key="1">
    <source>
        <dbReference type="EMBL" id="MBB2177317.1"/>
    </source>
</evidence>
<dbReference type="EMBL" id="JABEQH010000026">
    <property type="protein sequence ID" value="MBB2177317.1"/>
    <property type="molecule type" value="Genomic_DNA"/>
</dbReference>
<organism evidence="1 2">
    <name type="scientific">Gluconacetobacter johannae</name>
    <dbReference type="NCBI Taxonomy" id="112140"/>
    <lineage>
        <taxon>Bacteria</taxon>
        <taxon>Pseudomonadati</taxon>
        <taxon>Pseudomonadota</taxon>
        <taxon>Alphaproteobacteria</taxon>
        <taxon>Acetobacterales</taxon>
        <taxon>Acetobacteraceae</taxon>
        <taxon>Gluconacetobacter</taxon>
    </lineage>
</organism>
<dbReference type="Proteomes" id="UP000561066">
    <property type="component" value="Unassembled WGS sequence"/>
</dbReference>
<evidence type="ECO:0000313" key="2">
    <source>
        <dbReference type="Proteomes" id="UP000561066"/>
    </source>
</evidence>